<dbReference type="PROSITE" id="PS50893">
    <property type="entry name" value="ABC_TRANSPORTER_2"/>
    <property type="match status" value="1"/>
</dbReference>
<dbReference type="PROSITE" id="PS00211">
    <property type="entry name" value="ABC_TRANSPORTER_1"/>
    <property type="match status" value="1"/>
</dbReference>
<keyword evidence="7" id="KW-0472">Membrane</keyword>
<dbReference type="OrthoDB" id="9802264at2"/>
<keyword evidence="12" id="KW-1185">Reference proteome</keyword>
<comment type="subcellular location">
    <subcellularLocation>
        <location evidence="1">Cell membrane</location>
        <topology evidence="1">Peripheral membrane protein</topology>
    </subcellularLocation>
</comment>
<organism evidence="10 11">
    <name type="scientific">Brevibacillus reuszeri</name>
    <dbReference type="NCBI Taxonomy" id="54915"/>
    <lineage>
        <taxon>Bacteria</taxon>
        <taxon>Bacillati</taxon>
        <taxon>Bacillota</taxon>
        <taxon>Bacilli</taxon>
        <taxon>Bacillales</taxon>
        <taxon>Paenibacillaceae</taxon>
        <taxon>Brevibacillus</taxon>
    </lineage>
</organism>
<dbReference type="RefSeq" id="WP_049739955.1">
    <property type="nucleotide sequence ID" value="NZ_BJON01000002.1"/>
</dbReference>
<dbReference type="PATRIC" id="fig|54915.3.peg.2896"/>
<evidence type="ECO:0000313" key="10">
    <source>
        <dbReference type="EMBL" id="KNB70924.1"/>
    </source>
</evidence>
<protein>
    <submittedName>
        <fullName evidence="9">Dipeptide/oligopeptide/nickel ABC transporter ATP-binding protein</fullName>
    </submittedName>
    <submittedName>
        <fullName evidence="10">Peptide ABC transporter ATP-binding protein</fullName>
    </submittedName>
</protein>
<evidence type="ECO:0000256" key="3">
    <source>
        <dbReference type="ARBA" id="ARBA00022448"/>
    </source>
</evidence>
<dbReference type="NCBIfam" id="TIGR01727">
    <property type="entry name" value="oligo_HPY"/>
    <property type="match status" value="1"/>
</dbReference>
<dbReference type="Pfam" id="PF08352">
    <property type="entry name" value="oligo_HPY"/>
    <property type="match status" value="1"/>
</dbReference>
<dbReference type="Gene3D" id="3.40.50.300">
    <property type="entry name" value="P-loop containing nucleotide triphosphate hydrolases"/>
    <property type="match status" value="1"/>
</dbReference>
<dbReference type="Pfam" id="PF00005">
    <property type="entry name" value="ABC_tran"/>
    <property type="match status" value="1"/>
</dbReference>
<dbReference type="SUPFAM" id="SSF52540">
    <property type="entry name" value="P-loop containing nucleoside triphosphate hydrolases"/>
    <property type="match status" value="1"/>
</dbReference>
<sequence length="322" mass="35660">MLEIKNLQTKFRTDNGEITVLDGVSFQINKGETIGVVGESGCGKSVTSLSIMGLLPRTARITRGEILYKGENLVSYSKDQMRKVRGKEIAMIFQEPMTSLNPVYTIGSQIMELVLNHTDMNKKQAKEHAVQMLKLVGIPRAEEIVDEYPHQLSGGMRQRVMIAMAMSCSPSLLVADEPTTALDVTIQAQILDLMRELQQKSEMTIMLITHDLGVVAEMCDRVVVMYAGQVVEEAEVEKLFETPKHPYTVGLLGSIPDMDVEQEYLFTIGGTVPSPGQMPVGCRFAERCNKAFDKCIAQAPPLFDLSDGTKSRCWLHESAANE</sequence>
<dbReference type="InterPro" id="IPR027417">
    <property type="entry name" value="P-loop_NTPase"/>
</dbReference>
<dbReference type="CDD" id="cd03257">
    <property type="entry name" value="ABC_NikE_OppD_transporters"/>
    <property type="match status" value="1"/>
</dbReference>
<dbReference type="InterPro" id="IPR050388">
    <property type="entry name" value="ABC_Ni/Peptide_Import"/>
</dbReference>
<keyword evidence="6 10" id="KW-0067">ATP-binding</keyword>
<dbReference type="AlphaFoldDB" id="A0A0K9YQB8"/>
<dbReference type="EMBL" id="BJON01000002">
    <property type="protein sequence ID" value="GED66845.1"/>
    <property type="molecule type" value="Genomic_DNA"/>
</dbReference>
<evidence type="ECO:0000256" key="6">
    <source>
        <dbReference type="ARBA" id="ARBA00022840"/>
    </source>
</evidence>
<reference evidence="10" key="2">
    <citation type="submission" date="2015-07" db="EMBL/GenBank/DDBJ databases">
        <title>MeaNS - Measles Nucleotide Surveillance Program.</title>
        <authorList>
            <person name="Tran T."/>
            <person name="Druce J."/>
        </authorList>
    </citation>
    <scope>NUCLEOTIDE SEQUENCE</scope>
    <source>
        <strain evidence="10">DSM 9887</strain>
    </source>
</reference>
<comment type="similarity">
    <text evidence="2">Belongs to the ABC transporter superfamily.</text>
</comment>
<reference evidence="9 12" key="3">
    <citation type="submission" date="2019-06" db="EMBL/GenBank/DDBJ databases">
        <title>Whole genome shotgun sequence of Brevibacillus reuszeri NBRC 15719.</title>
        <authorList>
            <person name="Hosoyama A."/>
            <person name="Uohara A."/>
            <person name="Ohji S."/>
            <person name="Ichikawa N."/>
        </authorList>
    </citation>
    <scope>NUCLEOTIDE SEQUENCE [LARGE SCALE GENOMIC DNA]</scope>
    <source>
        <strain evidence="9 12">NBRC 15719</strain>
    </source>
</reference>
<evidence type="ECO:0000313" key="9">
    <source>
        <dbReference type="EMBL" id="GED66845.1"/>
    </source>
</evidence>
<dbReference type="SMART" id="SM00382">
    <property type="entry name" value="AAA"/>
    <property type="match status" value="1"/>
</dbReference>
<evidence type="ECO:0000256" key="2">
    <source>
        <dbReference type="ARBA" id="ARBA00005417"/>
    </source>
</evidence>
<evidence type="ECO:0000256" key="1">
    <source>
        <dbReference type="ARBA" id="ARBA00004202"/>
    </source>
</evidence>
<evidence type="ECO:0000256" key="5">
    <source>
        <dbReference type="ARBA" id="ARBA00022741"/>
    </source>
</evidence>
<feature type="domain" description="ABC transporter" evidence="8">
    <location>
        <begin position="2"/>
        <end position="252"/>
    </location>
</feature>
<dbReference type="EMBL" id="LGIQ01000009">
    <property type="protein sequence ID" value="KNB70924.1"/>
    <property type="molecule type" value="Genomic_DNA"/>
</dbReference>
<dbReference type="InterPro" id="IPR017871">
    <property type="entry name" value="ABC_transporter-like_CS"/>
</dbReference>
<proteinExistence type="inferred from homology"/>
<dbReference type="InterPro" id="IPR013563">
    <property type="entry name" value="Oligopep_ABC_C"/>
</dbReference>
<accession>A0A0K9YQB8</accession>
<gene>
    <name evidence="10" type="ORF">ADS79_18980</name>
    <name evidence="9" type="ORF">BRE01_05470</name>
</gene>
<dbReference type="InterPro" id="IPR003439">
    <property type="entry name" value="ABC_transporter-like_ATP-bd"/>
</dbReference>
<name>A0A0K9YQB8_9BACL</name>
<evidence type="ECO:0000259" key="8">
    <source>
        <dbReference type="PROSITE" id="PS50893"/>
    </source>
</evidence>
<dbReference type="PANTHER" id="PTHR43297:SF2">
    <property type="entry name" value="DIPEPTIDE TRANSPORT ATP-BINDING PROTEIN DPPD"/>
    <property type="match status" value="1"/>
</dbReference>
<dbReference type="GO" id="GO:0005524">
    <property type="term" value="F:ATP binding"/>
    <property type="evidence" value="ECO:0007669"/>
    <property type="project" value="UniProtKB-KW"/>
</dbReference>
<dbReference type="STRING" id="54915.ADS79_18980"/>
<evidence type="ECO:0000313" key="12">
    <source>
        <dbReference type="Proteomes" id="UP000319578"/>
    </source>
</evidence>
<dbReference type="GO" id="GO:0015833">
    <property type="term" value="P:peptide transport"/>
    <property type="evidence" value="ECO:0007669"/>
    <property type="project" value="InterPro"/>
</dbReference>
<reference evidence="11" key="1">
    <citation type="submission" date="2015-07" db="EMBL/GenBank/DDBJ databases">
        <title>Genome sequencing project for genomic taxonomy and phylogenomics of Bacillus-like bacteria.</title>
        <authorList>
            <person name="Liu B."/>
            <person name="Wang J."/>
            <person name="Zhu Y."/>
            <person name="Liu G."/>
            <person name="Chen Q."/>
            <person name="Chen Z."/>
            <person name="Lan J."/>
            <person name="Che J."/>
            <person name="Ge C."/>
            <person name="Shi H."/>
            <person name="Pan Z."/>
            <person name="Liu X."/>
        </authorList>
    </citation>
    <scope>NUCLEOTIDE SEQUENCE [LARGE SCALE GENOMIC DNA]</scope>
    <source>
        <strain evidence="11">DSM 9887</strain>
    </source>
</reference>
<dbReference type="GO" id="GO:0005886">
    <property type="term" value="C:plasma membrane"/>
    <property type="evidence" value="ECO:0007669"/>
    <property type="project" value="UniProtKB-SubCell"/>
</dbReference>
<dbReference type="PANTHER" id="PTHR43297">
    <property type="entry name" value="OLIGOPEPTIDE TRANSPORT ATP-BINDING PROTEIN APPD"/>
    <property type="match status" value="1"/>
</dbReference>
<evidence type="ECO:0000256" key="7">
    <source>
        <dbReference type="ARBA" id="ARBA00023136"/>
    </source>
</evidence>
<comment type="caution">
    <text evidence="10">The sequence shown here is derived from an EMBL/GenBank/DDBJ whole genome shotgun (WGS) entry which is preliminary data.</text>
</comment>
<keyword evidence="5" id="KW-0547">Nucleotide-binding</keyword>
<evidence type="ECO:0000256" key="4">
    <source>
        <dbReference type="ARBA" id="ARBA00022475"/>
    </source>
</evidence>
<keyword evidence="4" id="KW-1003">Cell membrane</keyword>
<evidence type="ECO:0000313" key="11">
    <source>
        <dbReference type="Proteomes" id="UP000036834"/>
    </source>
</evidence>
<dbReference type="InterPro" id="IPR003593">
    <property type="entry name" value="AAA+_ATPase"/>
</dbReference>
<dbReference type="Proteomes" id="UP000319578">
    <property type="component" value="Unassembled WGS sequence"/>
</dbReference>
<keyword evidence="3" id="KW-0813">Transport</keyword>
<dbReference type="Proteomes" id="UP000036834">
    <property type="component" value="Unassembled WGS sequence"/>
</dbReference>
<dbReference type="FunFam" id="3.40.50.300:FF:000016">
    <property type="entry name" value="Oligopeptide ABC transporter ATP-binding component"/>
    <property type="match status" value="1"/>
</dbReference>
<dbReference type="GO" id="GO:0016887">
    <property type="term" value="F:ATP hydrolysis activity"/>
    <property type="evidence" value="ECO:0007669"/>
    <property type="project" value="InterPro"/>
</dbReference>